<gene>
    <name evidence="1" type="ORF">GJ698_15040</name>
</gene>
<comment type="caution">
    <text evidence="1">The sequence shown here is derived from an EMBL/GenBank/DDBJ whole genome shotgun (WGS) entry which is preliminary data.</text>
</comment>
<name>A0A844DC70_9BURK</name>
<accession>A0A844DC70</accession>
<dbReference type="EMBL" id="WKJL01000010">
    <property type="protein sequence ID" value="MRW85400.1"/>
    <property type="molecule type" value="Genomic_DNA"/>
</dbReference>
<proteinExistence type="predicted"/>
<organism evidence="1 2">
    <name type="scientific">Duganella aquatilis</name>
    <dbReference type="NCBI Taxonomy" id="2666082"/>
    <lineage>
        <taxon>Bacteria</taxon>
        <taxon>Pseudomonadati</taxon>
        <taxon>Pseudomonadota</taxon>
        <taxon>Betaproteobacteria</taxon>
        <taxon>Burkholderiales</taxon>
        <taxon>Oxalobacteraceae</taxon>
        <taxon>Telluria group</taxon>
        <taxon>Duganella</taxon>
    </lineage>
</organism>
<sequence>MKVSSLNQLAALSGHFHFEVHMTVRLLKPYNQRPANALATFDASVEAGLIAANKASADLTGGFKYFVPRPGPMLQSKQIAVGSVTLKMEERTTVTLPEGQVLLIEGQPGTVGEASRAGTTDKWTIGAYGLPQIGPYAGVQKVTITCTLGEITA</sequence>
<evidence type="ECO:0000313" key="2">
    <source>
        <dbReference type="Proteomes" id="UP000439986"/>
    </source>
</evidence>
<evidence type="ECO:0000313" key="1">
    <source>
        <dbReference type="EMBL" id="MRW85400.1"/>
    </source>
</evidence>
<dbReference type="AlphaFoldDB" id="A0A844DC70"/>
<dbReference type="RefSeq" id="WP_154358453.1">
    <property type="nucleotide sequence ID" value="NZ_WKJL01000010.1"/>
</dbReference>
<dbReference type="Proteomes" id="UP000439986">
    <property type="component" value="Unassembled WGS sequence"/>
</dbReference>
<keyword evidence="2" id="KW-1185">Reference proteome</keyword>
<protein>
    <submittedName>
        <fullName evidence="1">Uncharacterized protein</fullName>
    </submittedName>
</protein>
<reference evidence="1 2" key="1">
    <citation type="submission" date="2019-11" db="EMBL/GenBank/DDBJ databases">
        <title>Novel species isolated from a subtropical stream in China.</title>
        <authorList>
            <person name="Lu H."/>
        </authorList>
    </citation>
    <scope>NUCLEOTIDE SEQUENCE [LARGE SCALE GENOMIC DNA]</scope>
    <source>
        <strain evidence="1 2">FT26W</strain>
    </source>
</reference>